<dbReference type="Ensembl" id="ENSCPRT00005015566.1">
    <property type="protein sequence ID" value="ENSCPRP00005013247.1"/>
    <property type="gene ID" value="ENSCPRG00005009369.1"/>
</dbReference>
<dbReference type="Proteomes" id="UP000594220">
    <property type="component" value="Unplaced"/>
</dbReference>
<reference evidence="1" key="1">
    <citation type="submission" date="2025-08" db="UniProtKB">
        <authorList>
            <consortium name="Ensembl"/>
        </authorList>
    </citation>
    <scope>IDENTIFICATION</scope>
</reference>
<evidence type="ECO:0000313" key="1">
    <source>
        <dbReference type="Ensembl" id="ENSCPRP00005013247.1"/>
    </source>
</evidence>
<name>A0A7M4EQ73_CROPO</name>
<keyword evidence="2" id="KW-1185">Reference proteome</keyword>
<organism evidence="1 2">
    <name type="scientific">Crocodylus porosus</name>
    <name type="common">Saltwater crocodile</name>
    <name type="synonym">Estuarine crocodile</name>
    <dbReference type="NCBI Taxonomy" id="8502"/>
    <lineage>
        <taxon>Eukaryota</taxon>
        <taxon>Metazoa</taxon>
        <taxon>Chordata</taxon>
        <taxon>Craniata</taxon>
        <taxon>Vertebrata</taxon>
        <taxon>Euteleostomi</taxon>
        <taxon>Archelosauria</taxon>
        <taxon>Archosauria</taxon>
        <taxon>Crocodylia</taxon>
        <taxon>Longirostres</taxon>
        <taxon>Crocodylidae</taxon>
        <taxon>Crocodylus</taxon>
    </lineage>
</organism>
<reference evidence="1" key="2">
    <citation type="submission" date="2025-09" db="UniProtKB">
        <authorList>
            <consortium name="Ensembl"/>
        </authorList>
    </citation>
    <scope>IDENTIFICATION</scope>
</reference>
<proteinExistence type="predicted"/>
<accession>A0A7M4EQ73</accession>
<evidence type="ECO:0000313" key="2">
    <source>
        <dbReference type="Proteomes" id="UP000594220"/>
    </source>
</evidence>
<protein>
    <submittedName>
        <fullName evidence="1">Uncharacterized protein</fullName>
    </submittedName>
</protein>
<sequence length="115" mass="12790">APISGQSIPPRTLVNGPTSEKAGIFFHVPAMLSCMFPWDLEHHLILNVLLWGWQHLDPFQAHPCLFFSPPQKTASAHSSSVLHSSLLHSTRCFLAVCASRIHVLIFVLETECVHV</sequence>
<dbReference type="AlphaFoldDB" id="A0A7M4EQ73"/>